<dbReference type="PANTHER" id="PTHR30290">
    <property type="entry name" value="PERIPLASMIC BINDING COMPONENT OF ABC TRANSPORTER"/>
    <property type="match status" value="1"/>
</dbReference>
<accession>A0A4Y8IME8</accession>
<feature type="domain" description="Solute-binding protein family 5" evidence="2">
    <location>
        <begin position="169"/>
        <end position="504"/>
    </location>
</feature>
<evidence type="ECO:0000313" key="5">
    <source>
        <dbReference type="Proteomes" id="UP000297975"/>
    </source>
</evidence>
<gene>
    <name evidence="4" type="ORF">E3U55_08725</name>
</gene>
<organism evidence="4 5">
    <name type="scientific">Filobacillus milosensis</name>
    <dbReference type="NCBI Taxonomy" id="94137"/>
    <lineage>
        <taxon>Bacteria</taxon>
        <taxon>Bacillati</taxon>
        <taxon>Bacillota</taxon>
        <taxon>Bacilli</taxon>
        <taxon>Bacillales</taxon>
        <taxon>Bacillaceae</taxon>
        <taxon>Filobacillus</taxon>
    </lineage>
</organism>
<evidence type="ECO:0000256" key="1">
    <source>
        <dbReference type="ARBA" id="ARBA00023125"/>
    </source>
</evidence>
<dbReference type="PANTHER" id="PTHR30290:SF72">
    <property type="entry name" value="HTH-TYPE TRANSCRIPTIONAL REGULATOR SGRR"/>
    <property type="match status" value="1"/>
</dbReference>
<dbReference type="InterPro" id="IPR000914">
    <property type="entry name" value="SBP_5_dom"/>
</dbReference>
<dbReference type="OrthoDB" id="5894719at2"/>
<keyword evidence="1" id="KW-0238">DNA-binding</keyword>
<evidence type="ECO:0000259" key="3">
    <source>
        <dbReference type="Pfam" id="PF12793"/>
    </source>
</evidence>
<dbReference type="SUPFAM" id="SSF53850">
    <property type="entry name" value="Periplasmic binding protein-like II"/>
    <property type="match status" value="1"/>
</dbReference>
<sequence length="592" mass="70132">MKMKEHYFTLFNKWGCDAKDIYITEIANELDCSVRHTKTIIKKLSEKEWINWSPNPGRGKASTIKLLKKPKEIEEQEVQNWIKQGNISKALRWMENQSNLETPFVQWLENQFHWTPAHKHNKGLDVLSYPYYYTMNSLIPWETTTRHESHIAEHIYNRLVDYNFESQSFIPELAHDWEASSNGRVWRIYLRKGIYFHNGEPLTSHTIKENVLMWKHKQSANWKQDMVKGITDINTPTINIVEFKLSKPNQLFLHLFTGYKASIIPVQTYKQNPEAFRMLPVGTGPYRMIKHEEGHLILEAFDHYYGFRPMLDQIELYSIPKRPNHSRRQVYYRIVNNDTNKVKTLDWFRPSMGGVYLTINHQKPGLHRHPDFPEMLSKALDRTKLFKEHPSHDVWFPDSFFNENSGVLRQSSDTQKAKEWFKKQGFEGEKLTLTSTCLSHNAYFKYELTALKEVFKDIGIHLETKVVDIKELANKRNLRQTDIIIAGMELGEDRLVSLMNAFTSPNSFILNTVPTDVRVHIESMLETVWNSPNTEVACHNLRIVEEYLLDHYYMIFLYQRKYHICIEADERLQGVEVNLNTRLRYHKLWYKS</sequence>
<comment type="caution">
    <text evidence="4">The sequence shown here is derived from an EMBL/GenBank/DDBJ whole genome shotgun (WGS) entry which is preliminary data.</text>
</comment>
<proteinExistence type="predicted"/>
<keyword evidence="5" id="KW-1185">Reference proteome</keyword>
<evidence type="ECO:0008006" key="6">
    <source>
        <dbReference type="Google" id="ProtNLM"/>
    </source>
</evidence>
<dbReference type="Pfam" id="PF00496">
    <property type="entry name" value="SBP_bac_5"/>
    <property type="match status" value="1"/>
</dbReference>
<dbReference type="Proteomes" id="UP000297975">
    <property type="component" value="Unassembled WGS sequence"/>
</dbReference>
<dbReference type="AlphaFoldDB" id="A0A4Y8IME8"/>
<dbReference type="InterPro" id="IPR025370">
    <property type="entry name" value="SgrR_HTH_N"/>
</dbReference>
<reference evidence="4 5" key="1">
    <citation type="submission" date="2019-03" db="EMBL/GenBank/DDBJ databases">
        <authorList>
            <person name="He R.-H."/>
        </authorList>
    </citation>
    <scope>NUCLEOTIDE SEQUENCE [LARGE SCALE GENOMIC DNA]</scope>
    <source>
        <strain evidence="5">SH 714</strain>
    </source>
</reference>
<dbReference type="GO" id="GO:0003677">
    <property type="term" value="F:DNA binding"/>
    <property type="evidence" value="ECO:0007669"/>
    <property type="project" value="UniProtKB-KW"/>
</dbReference>
<dbReference type="GO" id="GO:0015833">
    <property type="term" value="P:peptide transport"/>
    <property type="evidence" value="ECO:0007669"/>
    <property type="project" value="TreeGrafter"/>
</dbReference>
<dbReference type="Gene3D" id="3.10.105.10">
    <property type="entry name" value="Dipeptide-binding Protein, Domain 3"/>
    <property type="match status" value="1"/>
</dbReference>
<feature type="domain" description="Transcriptional regulator SgrR N-terminal HTH" evidence="3">
    <location>
        <begin position="2"/>
        <end position="102"/>
    </location>
</feature>
<name>A0A4Y8IME8_9BACI</name>
<dbReference type="InterPro" id="IPR039424">
    <property type="entry name" value="SBP_5"/>
</dbReference>
<dbReference type="EMBL" id="SOPW01000008">
    <property type="protein sequence ID" value="TFB21388.1"/>
    <property type="molecule type" value="Genomic_DNA"/>
</dbReference>
<protein>
    <recommendedName>
        <fullName evidence="6">ABC transporter substrate-binding protein</fullName>
    </recommendedName>
</protein>
<dbReference type="Gene3D" id="3.40.190.10">
    <property type="entry name" value="Periplasmic binding protein-like II"/>
    <property type="match status" value="1"/>
</dbReference>
<dbReference type="Pfam" id="PF12793">
    <property type="entry name" value="SgrR_N"/>
    <property type="match status" value="1"/>
</dbReference>
<evidence type="ECO:0000313" key="4">
    <source>
        <dbReference type="EMBL" id="TFB21388.1"/>
    </source>
</evidence>
<evidence type="ECO:0000259" key="2">
    <source>
        <dbReference type="Pfam" id="PF00496"/>
    </source>
</evidence>
<dbReference type="GO" id="GO:1904680">
    <property type="term" value="F:peptide transmembrane transporter activity"/>
    <property type="evidence" value="ECO:0007669"/>
    <property type="project" value="TreeGrafter"/>
</dbReference>